<dbReference type="CDD" id="cd05233">
    <property type="entry name" value="SDR_c"/>
    <property type="match status" value="1"/>
</dbReference>
<dbReference type="InterPro" id="IPR036291">
    <property type="entry name" value="NAD(P)-bd_dom_sf"/>
</dbReference>
<dbReference type="Gene3D" id="3.40.50.720">
    <property type="entry name" value="NAD(P)-binding Rossmann-like Domain"/>
    <property type="match status" value="1"/>
</dbReference>
<dbReference type="EMBL" id="JAJVCN010000001">
    <property type="protein sequence ID" value="MCE7003984.1"/>
    <property type="molecule type" value="Genomic_DNA"/>
</dbReference>
<proteinExistence type="predicted"/>
<gene>
    <name evidence="1" type="ORF">LWC34_14255</name>
</gene>
<dbReference type="InterPro" id="IPR002347">
    <property type="entry name" value="SDR_fam"/>
</dbReference>
<dbReference type="Proteomes" id="UP001521150">
    <property type="component" value="Unassembled WGS sequence"/>
</dbReference>
<protein>
    <submittedName>
        <fullName evidence="1">SDR family NAD(P)-dependent oxidoreductase</fullName>
    </submittedName>
</protein>
<dbReference type="PANTHER" id="PTHR43431:SF7">
    <property type="entry name" value="OXIDOREDUCTASE, SHORT CHAIN DEHYDROGENASE_REDUCTASE FAMILY (AFU_ORTHOLOGUE AFUA_5G14000)"/>
    <property type="match status" value="1"/>
</dbReference>
<comment type="caution">
    <text evidence="1">The sequence shown here is derived from an EMBL/GenBank/DDBJ whole genome shotgun (WGS) entry which is preliminary data.</text>
</comment>
<accession>A0ABS8ZA16</accession>
<dbReference type="Pfam" id="PF00106">
    <property type="entry name" value="adh_short"/>
    <property type="match status" value="1"/>
</dbReference>
<evidence type="ECO:0000313" key="2">
    <source>
        <dbReference type="Proteomes" id="UP001521150"/>
    </source>
</evidence>
<name>A0ABS8ZA16_9PSEU</name>
<sequence length="234" mass="24166">MSNTLAVFGAGSGLGLATARRFARAGFRVALVGRTPSKLDALADRIAGETTTFAADVTDHARLAEVVAQIGEIDVVAFGATGMDEVMARPVGLDAAALRFQLELRLVAPVVLTGLVLPGMVARGSGTLLYATGTSAVEPVPMISNVGAAAAGLRNYVHSLHAEIADSGVYAGLLVVGGIVRGSEAQQRFVPDGGFPLLEPADLAERLWDLYTGRDQVELVVKPELSVAAGKTES</sequence>
<keyword evidence="2" id="KW-1185">Reference proteome</keyword>
<dbReference type="RefSeq" id="WP_233725527.1">
    <property type="nucleotide sequence ID" value="NZ_JAJVCN010000001.1"/>
</dbReference>
<dbReference type="PANTHER" id="PTHR43431">
    <property type="entry name" value="OXIDOREDUCTASE, SHORT CHAIN DEHYDROGENASE/REDUCTASE FAMILY (AFU_ORTHOLOGUE AFUA_5G14000)"/>
    <property type="match status" value="1"/>
</dbReference>
<reference evidence="1 2" key="1">
    <citation type="submission" date="2021-12" db="EMBL/GenBank/DDBJ databases">
        <title>Genome sequence of Kibdelosporangium philippinense ATCC 49844.</title>
        <authorList>
            <person name="Fedorov E.A."/>
            <person name="Omeragic M."/>
            <person name="Shalygina K.F."/>
            <person name="Maclea K.S."/>
        </authorList>
    </citation>
    <scope>NUCLEOTIDE SEQUENCE [LARGE SCALE GENOMIC DNA]</scope>
    <source>
        <strain evidence="1 2">ATCC 49844</strain>
    </source>
</reference>
<dbReference type="SUPFAM" id="SSF51735">
    <property type="entry name" value="NAD(P)-binding Rossmann-fold domains"/>
    <property type="match status" value="1"/>
</dbReference>
<dbReference type="PRINTS" id="PR00081">
    <property type="entry name" value="GDHRDH"/>
</dbReference>
<organism evidence="1 2">
    <name type="scientific">Kibdelosporangium philippinense</name>
    <dbReference type="NCBI Taxonomy" id="211113"/>
    <lineage>
        <taxon>Bacteria</taxon>
        <taxon>Bacillati</taxon>
        <taxon>Actinomycetota</taxon>
        <taxon>Actinomycetes</taxon>
        <taxon>Pseudonocardiales</taxon>
        <taxon>Pseudonocardiaceae</taxon>
        <taxon>Kibdelosporangium</taxon>
    </lineage>
</organism>
<evidence type="ECO:0000313" key="1">
    <source>
        <dbReference type="EMBL" id="MCE7003984.1"/>
    </source>
</evidence>